<reference evidence="2" key="1">
    <citation type="journal article" date="2020" name="mSystems">
        <title>Genome- and Community-Level Interaction Insights into Carbon Utilization and Element Cycling Functions of Hydrothermarchaeota in Hydrothermal Sediment.</title>
        <authorList>
            <person name="Zhou Z."/>
            <person name="Liu Y."/>
            <person name="Xu W."/>
            <person name="Pan J."/>
            <person name="Luo Z.H."/>
            <person name="Li M."/>
        </authorList>
    </citation>
    <scope>NUCLEOTIDE SEQUENCE [LARGE SCALE GENOMIC DNA]</scope>
    <source>
        <strain evidence="2">HyVt-237</strain>
    </source>
</reference>
<sequence length="106" mass="12047">MKEALNLLGLARRAGRLAAGRQAVRRNINRGKLLILAEDLSAREKERWHSEGKKYGFKVLEFSKKDELGRALGMRPVGILLLMDRGFARKMEVLLGEENLQKDSSR</sequence>
<proteinExistence type="predicted"/>
<dbReference type="SUPFAM" id="SSF55315">
    <property type="entry name" value="L30e-like"/>
    <property type="match status" value="1"/>
</dbReference>
<keyword evidence="2" id="KW-0689">Ribosomal protein</keyword>
<organism evidence="2">
    <name type="scientific">candidate division WOR-3 bacterium</name>
    <dbReference type="NCBI Taxonomy" id="2052148"/>
    <lineage>
        <taxon>Bacteria</taxon>
        <taxon>Bacteria division WOR-3</taxon>
    </lineage>
</organism>
<dbReference type="GO" id="GO:0005840">
    <property type="term" value="C:ribosome"/>
    <property type="evidence" value="ECO:0007669"/>
    <property type="project" value="UniProtKB-KW"/>
</dbReference>
<protein>
    <submittedName>
        <fullName evidence="2">50S ribosomal protein L7ae</fullName>
    </submittedName>
</protein>
<keyword evidence="2" id="KW-0687">Ribonucleoprotein</keyword>
<dbReference type="Proteomes" id="UP000885931">
    <property type="component" value="Unassembled WGS sequence"/>
</dbReference>
<evidence type="ECO:0000313" key="2">
    <source>
        <dbReference type="EMBL" id="HDM89867.1"/>
    </source>
</evidence>
<dbReference type="InterPro" id="IPR004038">
    <property type="entry name" value="Ribosomal_eL8/eL30/eS12/Gad45"/>
</dbReference>
<comment type="caution">
    <text evidence="2">The sequence shown here is derived from an EMBL/GenBank/DDBJ whole genome shotgun (WGS) entry which is preliminary data.</text>
</comment>
<dbReference type="InterPro" id="IPR029064">
    <property type="entry name" value="Ribosomal_eL30-like_sf"/>
</dbReference>
<gene>
    <name evidence="2" type="ORF">ENG67_01495</name>
</gene>
<evidence type="ECO:0000259" key="1">
    <source>
        <dbReference type="Pfam" id="PF01248"/>
    </source>
</evidence>
<accession>A0A7C0XAK8</accession>
<dbReference type="Pfam" id="PF01248">
    <property type="entry name" value="Ribosomal_L7Ae"/>
    <property type="match status" value="1"/>
</dbReference>
<name>A0A7C0XAK8_UNCW3</name>
<dbReference type="AlphaFoldDB" id="A0A7C0XAK8"/>
<dbReference type="Gene3D" id="3.30.1330.30">
    <property type="match status" value="1"/>
</dbReference>
<dbReference type="EMBL" id="DRBW01000054">
    <property type="protein sequence ID" value="HDM89867.1"/>
    <property type="molecule type" value="Genomic_DNA"/>
</dbReference>
<feature type="domain" description="Ribosomal protein eL8/eL30/eS12/Gadd45" evidence="1">
    <location>
        <begin position="5"/>
        <end position="90"/>
    </location>
</feature>